<dbReference type="EMBL" id="JANBUN010000155">
    <property type="protein sequence ID" value="KAJ2806306.1"/>
    <property type="molecule type" value="Genomic_DNA"/>
</dbReference>
<accession>A0ACC1LE56</accession>
<protein>
    <submittedName>
        <fullName evidence="1">Uncharacterized protein</fullName>
    </submittedName>
</protein>
<dbReference type="Proteomes" id="UP001140087">
    <property type="component" value="Unassembled WGS sequence"/>
</dbReference>
<evidence type="ECO:0000313" key="1">
    <source>
        <dbReference type="EMBL" id="KAJ2806306.1"/>
    </source>
</evidence>
<name>A0ACC1LE56_9FUNG</name>
<proteinExistence type="predicted"/>
<organism evidence="1 2">
    <name type="scientific">Coemansia helicoidea</name>
    <dbReference type="NCBI Taxonomy" id="1286919"/>
    <lineage>
        <taxon>Eukaryota</taxon>
        <taxon>Fungi</taxon>
        <taxon>Fungi incertae sedis</taxon>
        <taxon>Zoopagomycota</taxon>
        <taxon>Kickxellomycotina</taxon>
        <taxon>Kickxellomycetes</taxon>
        <taxon>Kickxellales</taxon>
        <taxon>Kickxellaceae</taxon>
        <taxon>Coemansia</taxon>
    </lineage>
</organism>
<keyword evidence="2" id="KW-1185">Reference proteome</keyword>
<evidence type="ECO:0000313" key="2">
    <source>
        <dbReference type="Proteomes" id="UP001140087"/>
    </source>
</evidence>
<sequence length="547" mass="59907">MLICNLPEDVLTIVLRRCVAATGSPAKDLRSNLPLLAVCLLWRRLAVPLVYGRVFVQYGSYPKHDDGMFLCNTNVEEPTNVAVKTNLDLVRVVGCANAVTRAQIDVHCMASPFPGLREVIQRMRAVAGKWHVAELMLAVHPDSFYFDADSVDMATHATDTAEAGDALAALMPDVRHLECGEFARNPIARSLNVHLVGHYADQLQRFNGQKPVTMPLDCQFTKLGRFEITYDSVAGYQPPQMAGEELVDMNLVYGPTNHSWAAFRADGDSQAIEFTKLARLNSVSCTTFSDDGAAVHHQDEQPQKLHFPGLKSLEIRCTGVIGPAFEYAVLPPRTESPSMDIQDAASVAIPGTHSISLRITSDAPGDPSGLPAINNVLESARGCEAVGLAIEDSMLPVLPESITCTALTHLQVWPTTGVDTMLAFLERLPNLVKLTFYDLDLSDIQADMSIPDAHETGVAEPLHASLEGLAINFDIRRHPSDAAVAVAKYMLLRIPSLAQLHAAQTPKNPILGFAREYAPRYPHLNSIEMKLECRGYAYSKYGFSVWH</sequence>
<comment type="caution">
    <text evidence="1">The sequence shown here is derived from an EMBL/GenBank/DDBJ whole genome shotgun (WGS) entry which is preliminary data.</text>
</comment>
<reference evidence="1" key="1">
    <citation type="submission" date="2022-07" db="EMBL/GenBank/DDBJ databases">
        <title>Phylogenomic reconstructions and comparative analyses of Kickxellomycotina fungi.</title>
        <authorList>
            <person name="Reynolds N.K."/>
            <person name="Stajich J.E."/>
            <person name="Barry K."/>
            <person name="Grigoriev I.V."/>
            <person name="Crous P."/>
            <person name="Smith M.E."/>
        </authorList>
    </citation>
    <scope>NUCLEOTIDE SEQUENCE</scope>
    <source>
        <strain evidence="1">BCRC 34780</strain>
    </source>
</reference>
<gene>
    <name evidence="1" type="ORF">H4R21_000926</name>
</gene>